<dbReference type="GO" id="GO:0005524">
    <property type="term" value="F:ATP binding"/>
    <property type="evidence" value="ECO:0007669"/>
    <property type="project" value="UniProtKB-UniRule"/>
</dbReference>
<dbReference type="PROSITE" id="PS00107">
    <property type="entry name" value="PROTEIN_KINASE_ATP"/>
    <property type="match status" value="1"/>
</dbReference>
<dbReference type="GO" id="GO:0004674">
    <property type="term" value="F:protein serine/threonine kinase activity"/>
    <property type="evidence" value="ECO:0007669"/>
    <property type="project" value="TreeGrafter"/>
</dbReference>
<feature type="compositionally biased region" description="Low complexity" evidence="4">
    <location>
        <begin position="477"/>
        <end position="492"/>
    </location>
</feature>
<reference evidence="7 8" key="1">
    <citation type="submission" date="2013-11" db="EMBL/GenBank/DDBJ databases">
        <title>The Genome Sequence of Phytophthora parasitica P1976.</title>
        <authorList>
            <consortium name="The Broad Institute Genomics Platform"/>
            <person name="Russ C."/>
            <person name="Tyler B."/>
            <person name="Panabieres F."/>
            <person name="Shan W."/>
            <person name="Tripathy S."/>
            <person name="Grunwald N."/>
            <person name="Machado M."/>
            <person name="Johnson C.S."/>
            <person name="Walker B."/>
            <person name="Young S."/>
            <person name="Zeng Q."/>
            <person name="Gargeya S."/>
            <person name="Fitzgerald M."/>
            <person name="Haas B."/>
            <person name="Abouelleil A."/>
            <person name="Allen A.W."/>
            <person name="Alvarado L."/>
            <person name="Arachchi H.M."/>
            <person name="Berlin A.M."/>
            <person name="Chapman S.B."/>
            <person name="Gainer-Dewar J."/>
            <person name="Goldberg J."/>
            <person name="Griggs A."/>
            <person name="Gujja S."/>
            <person name="Hansen M."/>
            <person name="Howarth C."/>
            <person name="Imamovic A."/>
            <person name="Ireland A."/>
            <person name="Larimer J."/>
            <person name="McCowan C."/>
            <person name="Murphy C."/>
            <person name="Pearson M."/>
            <person name="Poon T.W."/>
            <person name="Priest M."/>
            <person name="Roberts A."/>
            <person name="Saif S."/>
            <person name="Shea T."/>
            <person name="Sisk P."/>
            <person name="Sykes S."/>
            <person name="Wortman J."/>
            <person name="Nusbaum C."/>
            <person name="Birren B."/>
        </authorList>
    </citation>
    <scope>NUCLEOTIDE SEQUENCE [LARGE SCALE GENOMIC DNA]</scope>
    <source>
        <strain evidence="7 8">P1976</strain>
    </source>
</reference>
<evidence type="ECO:0000256" key="2">
    <source>
        <dbReference type="ARBA" id="ARBA00022840"/>
    </source>
</evidence>
<dbReference type="Gene3D" id="1.10.510.10">
    <property type="entry name" value="Transferase(Phosphotransferase) domain 1"/>
    <property type="match status" value="1"/>
</dbReference>
<gene>
    <name evidence="7" type="ORF">F444_12340</name>
</gene>
<dbReference type="Proteomes" id="UP000028582">
    <property type="component" value="Unassembled WGS sequence"/>
</dbReference>
<dbReference type="PROSITE" id="PS50011">
    <property type="entry name" value="PROTEIN_KINASE_DOM"/>
    <property type="match status" value="1"/>
</dbReference>
<dbReference type="InterPro" id="IPR021789">
    <property type="entry name" value="KHA_dom"/>
</dbReference>
<evidence type="ECO:0000256" key="1">
    <source>
        <dbReference type="ARBA" id="ARBA00022741"/>
    </source>
</evidence>
<protein>
    <submittedName>
        <fullName evidence="7">CAMK/CAMKL protein kinase</fullName>
    </submittedName>
</protein>
<dbReference type="OrthoDB" id="193931at2759"/>
<dbReference type="PROSITE" id="PS00108">
    <property type="entry name" value="PROTEIN_KINASE_ST"/>
    <property type="match status" value="1"/>
</dbReference>
<dbReference type="GO" id="GO:0035556">
    <property type="term" value="P:intracellular signal transduction"/>
    <property type="evidence" value="ECO:0007669"/>
    <property type="project" value="InterPro"/>
</dbReference>
<feature type="compositionally biased region" description="Basic and acidic residues" evidence="4">
    <location>
        <begin position="498"/>
        <end position="516"/>
    </location>
</feature>
<proteinExistence type="predicted"/>
<dbReference type="InterPro" id="IPR011009">
    <property type="entry name" value="Kinase-like_dom_sf"/>
</dbReference>
<dbReference type="GO" id="GO:0005737">
    <property type="term" value="C:cytoplasm"/>
    <property type="evidence" value="ECO:0007669"/>
    <property type="project" value="TreeGrafter"/>
</dbReference>
<dbReference type="Pfam" id="PF11834">
    <property type="entry name" value="KHA"/>
    <property type="match status" value="1"/>
</dbReference>
<evidence type="ECO:0000313" key="8">
    <source>
        <dbReference type="Proteomes" id="UP000028582"/>
    </source>
</evidence>
<feature type="domain" description="KHA" evidence="6">
    <location>
        <begin position="19"/>
        <end position="102"/>
    </location>
</feature>
<dbReference type="PANTHER" id="PTHR24346">
    <property type="entry name" value="MAP/MICROTUBULE AFFINITY-REGULATING KINASE"/>
    <property type="match status" value="1"/>
</dbReference>
<evidence type="ECO:0000313" key="7">
    <source>
        <dbReference type="EMBL" id="ETO71320.1"/>
    </source>
</evidence>
<dbReference type="SMART" id="SM00220">
    <property type="entry name" value="S_TKc"/>
    <property type="match status" value="1"/>
</dbReference>
<dbReference type="Pfam" id="PF00069">
    <property type="entry name" value="Pkinase"/>
    <property type="match status" value="1"/>
</dbReference>
<sequence>MADFDDIDDFSDHAVQGKPIKAFKNGHFDNPKVLFVQHHWTWDEFLCAASQRLEMVPMASRVFNADGAEIDDIMCIEENDMLFFSTGRSFKAPNSRGEDAQNSSDEKVANVVGGYKVTTLLGRGGFGEVRLGVHQLTNDKVALKFILKSEMGSLGDVERTTTEIQCLTALNHPSIIKLLRVINEPNHIVLVFELLEGGDLFHYIKQFPGGLSEEDGVGLFSQILGGVGYAHNQHICHRDLKLENILLTNKNDISTAKIADFGLSDFYKPGAMMKTSCGSISYLAPEVFRGTSNAGPPLDVWSLGVILFAIVCGRLPFEGPDLQGTNRPRENIIRNRIMRCQFKLDTDLSPALTDLVIRMLKPDPNERATIPEIFSHPWVRGITGASGCLPTAFASASLQDNVDDDDDDDGSFAITYTPASPTSIPAKTNGEDKLPSIVQRHSRTDITIGGLIPSVTPTATHQLVTATATSSGNTAMPSSGSPLTSSGTPTGGRMRAGRIMDHPLQHKGTMKAEKHSPRPTGSGSTGTMNTPMPVALSPNHPVTFKRYASSTGNTRSRPRQPVSSPTSSSSGVMVTSNGSDKAHAERAPAHPGDSERLPVAHPKHSRRRSDNYDDAADFPMAHHGTKAGHGALSSHPLETIGRKNHSHPEPSAASD</sequence>
<evidence type="ECO:0000256" key="4">
    <source>
        <dbReference type="SAM" id="MobiDB-lite"/>
    </source>
</evidence>
<dbReference type="PANTHER" id="PTHR24346:SF30">
    <property type="entry name" value="MATERNAL EMBRYONIC LEUCINE ZIPPER KINASE"/>
    <property type="match status" value="1"/>
</dbReference>
<dbReference type="InterPro" id="IPR008271">
    <property type="entry name" value="Ser/Thr_kinase_AS"/>
</dbReference>
<dbReference type="InterPro" id="IPR036572">
    <property type="entry name" value="Doublecortin_dom_sf"/>
</dbReference>
<keyword evidence="2 3" id="KW-0067">ATP-binding</keyword>
<feature type="region of interest" description="Disordered" evidence="4">
    <location>
        <begin position="469"/>
        <end position="655"/>
    </location>
</feature>
<dbReference type="PROSITE" id="PS51490">
    <property type="entry name" value="KHA"/>
    <property type="match status" value="1"/>
</dbReference>
<evidence type="ECO:0000259" key="5">
    <source>
        <dbReference type="PROSITE" id="PS50011"/>
    </source>
</evidence>
<feature type="compositionally biased region" description="Polar residues" evidence="4">
    <location>
        <begin position="519"/>
        <end position="530"/>
    </location>
</feature>
<dbReference type="SUPFAM" id="SSF56112">
    <property type="entry name" value="Protein kinase-like (PK-like)"/>
    <property type="match status" value="1"/>
</dbReference>
<dbReference type="CDD" id="cd14003">
    <property type="entry name" value="STKc_AMPK-like"/>
    <property type="match status" value="1"/>
</dbReference>
<comment type="caution">
    <text evidence="7">The sequence shown here is derived from an EMBL/GenBank/DDBJ whole genome shotgun (WGS) entry which is preliminary data.</text>
</comment>
<dbReference type="InterPro" id="IPR017441">
    <property type="entry name" value="Protein_kinase_ATP_BS"/>
</dbReference>
<feature type="compositionally biased region" description="Low complexity" evidence="4">
    <location>
        <begin position="559"/>
        <end position="576"/>
    </location>
</feature>
<accession>A0A080ZXF9</accession>
<organism evidence="7 8">
    <name type="scientific">Phytophthora nicotianae P1976</name>
    <dbReference type="NCBI Taxonomy" id="1317066"/>
    <lineage>
        <taxon>Eukaryota</taxon>
        <taxon>Sar</taxon>
        <taxon>Stramenopiles</taxon>
        <taxon>Oomycota</taxon>
        <taxon>Peronosporomycetes</taxon>
        <taxon>Peronosporales</taxon>
        <taxon>Peronosporaceae</taxon>
        <taxon>Phytophthora</taxon>
    </lineage>
</organism>
<evidence type="ECO:0000259" key="6">
    <source>
        <dbReference type="PROSITE" id="PS51490"/>
    </source>
</evidence>
<keyword evidence="1 3" id="KW-0547">Nucleotide-binding</keyword>
<dbReference type="InterPro" id="IPR000719">
    <property type="entry name" value="Prot_kinase_dom"/>
</dbReference>
<dbReference type="EMBL" id="ANJA01002214">
    <property type="protein sequence ID" value="ETO71320.1"/>
    <property type="molecule type" value="Genomic_DNA"/>
</dbReference>
<feature type="domain" description="Protein kinase" evidence="5">
    <location>
        <begin position="115"/>
        <end position="379"/>
    </location>
</feature>
<feature type="binding site" evidence="3">
    <location>
        <position position="148"/>
    </location>
    <ligand>
        <name>ATP</name>
        <dbReference type="ChEBI" id="CHEBI:30616"/>
    </ligand>
</feature>
<dbReference type="AlphaFoldDB" id="A0A080ZXF9"/>
<feature type="compositionally biased region" description="Basic and acidic residues" evidence="4">
    <location>
        <begin position="580"/>
        <end position="598"/>
    </location>
</feature>
<dbReference type="SUPFAM" id="SSF89837">
    <property type="entry name" value="Doublecortin (DC)"/>
    <property type="match status" value="1"/>
</dbReference>
<evidence type="ECO:0000256" key="3">
    <source>
        <dbReference type="PROSITE-ProRule" id="PRU10141"/>
    </source>
</evidence>
<keyword evidence="7" id="KW-0808">Transferase</keyword>
<dbReference type="FunFam" id="1.10.510.10:FF:000571">
    <property type="entry name" value="Maternal embryonic leucine zipper kinase"/>
    <property type="match status" value="1"/>
</dbReference>
<keyword evidence="7" id="KW-0418">Kinase</keyword>
<name>A0A080ZXF9_PHYNI</name>